<proteinExistence type="predicted"/>
<dbReference type="RefSeq" id="XP_060415487.1">
    <property type="nucleotide sequence ID" value="XM_060562722.1"/>
</dbReference>
<protein>
    <submittedName>
        <fullName evidence="1">Uncharacterized protein</fullName>
    </submittedName>
</protein>
<reference evidence="1" key="1">
    <citation type="submission" date="2021-06" db="EMBL/GenBank/DDBJ databases">
        <title>Comparative genomics, transcriptomics and evolutionary studies reveal genomic signatures of adaptation to plant cell wall in hemibiotrophic fungi.</title>
        <authorList>
            <consortium name="DOE Joint Genome Institute"/>
            <person name="Baroncelli R."/>
            <person name="Diaz J.F."/>
            <person name="Benocci T."/>
            <person name="Peng M."/>
            <person name="Battaglia E."/>
            <person name="Haridas S."/>
            <person name="Andreopoulos W."/>
            <person name="Labutti K."/>
            <person name="Pangilinan J."/>
            <person name="Floch G.L."/>
            <person name="Makela M.R."/>
            <person name="Henrissat B."/>
            <person name="Grigoriev I.V."/>
            <person name="Crouch J.A."/>
            <person name="De Vries R.P."/>
            <person name="Sukno S.A."/>
            <person name="Thon M.R."/>
        </authorList>
    </citation>
    <scope>NUCLEOTIDE SEQUENCE</scope>
    <source>
        <strain evidence="1">CBS 125086</strain>
    </source>
</reference>
<sequence length="224" mass="24809">MWRWRCNSGLREFNFPLLKPVHDNNPHTIVQRERPLAIQGLNGFNRLDEGLGPAGRSNRQVTHFAYALLLPSCVIRRQSNGRIAYACPPELAAGLRGDNKVAQGISSSFVTSEPSRTPKFDRQNHTLFVVASDLDWLLLNEAEAAEAAVARVRFVFASTVSPSRRALYAGAPVVWHELLRRSAREHPNGNWVASDALVITFERGGMEFLAFASALLIMTGGFPS</sequence>
<dbReference type="AlphaFoldDB" id="A0AAD8V613"/>
<dbReference type="Proteomes" id="UP001230504">
    <property type="component" value="Unassembled WGS sequence"/>
</dbReference>
<evidence type="ECO:0000313" key="1">
    <source>
        <dbReference type="EMBL" id="KAK1594304.1"/>
    </source>
</evidence>
<keyword evidence="2" id="KW-1185">Reference proteome</keyword>
<evidence type="ECO:0000313" key="2">
    <source>
        <dbReference type="Proteomes" id="UP001230504"/>
    </source>
</evidence>
<dbReference type="GeneID" id="85446962"/>
<comment type="caution">
    <text evidence="1">The sequence shown here is derived from an EMBL/GenBank/DDBJ whole genome shotgun (WGS) entry which is preliminary data.</text>
</comment>
<dbReference type="EMBL" id="JAHLJV010000020">
    <property type="protein sequence ID" value="KAK1594304.1"/>
    <property type="molecule type" value="Genomic_DNA"/>
</dbReference>
<gene>
    <name evidence="1" type="ORF">LY79DRAFT_658322</name>
</gene>
<name>A0AAD8V613_9PEZI</name>
<accession>A0AAD8V613</accession>
<organism evidence="1 2">
    <name type="scientific">Colletotrichum navitas</name>
    <dbReference type="NCBI Taxonomy" id="681940"/>
    <lineage>
        <taxon>Eukaryota</taxon>
        <taxon>Fungi</taxon>
        <taxon>Dikarya</taxon>
        <taxon>Ascomycota</taxon>
        <taxon>Pezizomycotina</taxon>
        <taxon>Sordariomycetes</taxon>
        <taxon>Hypocreomycetidae</taxon>
        <taxon>Glomerellales</taxon>
        <taxon>Glomerellaceae</taxon>
        <taxon>Colletotrichum</taxon>
        <taxon>Colletotrichum graminicola species complex</taxon>
    </lineage>
</organism>